<dbReference type="InterPro" id="IPR027417">
    <property type="entry name" value="P-loop_NTPase"/>
</dbReference>
<sequence length="442" mass="46585">MSDIRLVVCGLSSEMVVIGLRNSNLECYLEPVAENTDQLRLMTEGADPLIRGGRPLVFVMADSAGPPADVAAWLSTMSVQPSEQVAIVLLDTGKGRDFALPALEDRVTVHDWAGADAEPRSMFETVADVLAALPGGPGSAPKRVAEPHVLVVAGTRGGVGCSTVAFSLGAYLGAEATAGRKVCLVDLDLSCPALAAMTSTPTSSRRSLLLEQRITLNTINEHVTPLPAWRIDLVPGATAPLESRFVPPAAIATTLDRLAEHYDLVVVDAGRLRWDLDGPERAIIECASQILLVADPARGQANGLADLPDTLCGAAGHGFPPRHVGLVWNRVPIGDAPFEIPTLDGLGFADLQRLPDIGDAHVRAVAAGDAARVLHDNASWAARIHLLGEAVVGPGHITPISSDVADLLPTLQRNGTPRTETRTRRKFLARIRFAARAPGAAS</sequence>
<evidence type="ECO:0000256" key="2">
    <source>
        <dbReference type="ARBA" id="ARBA00022840"/>
    </source>
</evidence>
<dbReference type="InterPro" id="IPR033756">
    <property type="entry name" value="YlxH/NBP35"/>
</dbReference>
<dbReference type="InterPro" id="IPR050625">
    <property type="entry name" value="ParA/MinD_ATPase"/>
</dbReference>
<dbReference type="GO" id="GO:0005524">
    <property type="term" value="F:ATP binding"/>
    <property type="evidence" value="ECO:0007669"/>
    <property type="project" value="UniProtKB-KW"/>
</dbReference>
<proteinExistence type="predicted"/>
<evidence type="ECO:0000313" key="4">
    <source>
        <dbReference type="Proteomes" id="UP000533598"/>
    </source>
</evidence>
<dbReference type="Pfam" id="PF10609">
    <property type="entry name" value="ParA"/>
    <property type="match status" value="1"/>
</dbReference>
<keyword evidence="1" id="KW-0547">Nucleotide-binding</keyword>
<evidence type="ECO:0000256" key="1">
    <source>
        <dbReference type="ARBA" id="ARBA00022741"/>
    </source>
</evidence>
<dbReference type="AlphaFoldDB" id="A0A7W7CII1"/>
<dbReference type="GO" id="GO:0009898">
    <property type="term" value="C:cytoplasmic side of plasma membrane"/>
    <property type="evidence" value="ECO:0007669"/>
    <property type="project" value="TreeGrafter"/>
</dbReference>
<comment type="caution">
    <text evidence="3">The sequence shown here is derived from an EMBL/GenBank/DDBJ whole genome shotgun (WGS) entry which is preliminary data.</text>
</comment>
<keyword evidence="4" id="KW-1185">Reference proteome</keyword>
<dbReference type="RefSeq" id="WP_185008711.1">
    <property type="nucleotide sequence ID" value="NZ_BAAAUI010000084.1"/>
</dbReference>
<dbReference type="Gene3D" id="3.40.50.300">
    <property type="entry name" value="P-loop containing nucleotide triphosphate hydrolases"/>
    <property type="match status" value="1"/>
</dbReference>
<organism evidence="3 4">
    <name type="scientific">Crossiella cryophila</name>
    <dbReference type="NCBI Taxonomy" id="43355"/>
    <lineage>
        <taxon>Bacteria</taxon>
        <taxon>Bacillati</taxon>
        <taxon>Actinomycetota</taxon>
        <taxon>Actinomycetes</taxon>
        <taxon>Pseudonocardiales</taxon>
        <taxon>Pseudonocardiaceae</taxon>
        <taxon>Crossiella</taxon>
    </lineage>
</organism>
<dbReference type="PANTHER" id="PTHR43384">
    <property type="entry name" value="SEPTUM SITE-DETERMINING PROTEIN MIND HOMOLOG, CHLOROPLASTIC-RELATED"/>
    <property type="match status" value="1"/>
</dbReference>
<dbReference type="GO" id="GO:0016887">
    <property type="term" value="F:ATP hydrolysis activity"/>
    <property type="evidence" value="ECO:0007669"/>
    <property type="project" value="TreeGrafter"/>
</dbReference>
<dbReference type="Proteomes" id="UP000533598">
    <property type="component" value="Unassembled WGS sequence"/>
</dbReference>
<name>A0A7W7CII1_9PSEU</name>
<keyword evidence="2" id="KW-0067">ATP-binding</keyword>
<accession>A0A7W7CII1</accession>
<dbReference type="GO" id="GO:0051782">
    <property type="term" value="P:negative regulation of cell division"/>
    <property type="evidence" value="ECO:0007669"/>
    <property type="project" value="TreeGrafter"/>
</dbReference>
<gene>
    <name evidence="3" type="ORF">HNR67_007957</name>
</gene>
<reference evidence="3 4" key="1">
    <citation type="submission" date="2020-08" db="EMBL/GenBank/DDBJ databases">
        <title>Sequencing the genomes of 1000 actinobacteria strains.</title>
        <authorList>
            <person name="Klenk H.-P."/>
        </authorList>
    </citation>
    <scope>NUCLEOTIDE SEQUENCE [LARGE SCALE GENOMIC DNA]</scope>
    <source>
        <strain evidence="3 4">DSM 44230</strain>
    </source>
</reference>
<dbReference type="EMBL" id="JACHMH010000001">
    <property type="protein sequence ID" value="MBB4681839.1"/>
    <property type="molecule type" value="Genomic_DNA"/>
</dbReference>
<evidence type="ECO:0000313" key="3">
    <source>
        <dbReference type="EMBL" id="MBB4681839.1"/>
    </source>
</evidence>
<dbReference type="GO" id="GO:0005829">
    <property type="term" value="C:cytosol"/>
    <property type="evidence" value="ECO:0007669"/>
    <property type="project" value="TreeGrafter"/>
</dbReference>
<dbReference type="SUPFAM" id="SSF52540">
    <property type="entry name" value="P-loop containing nucleoside triphosphate hydrolases"/>
    <property type="match status" value="1"/>
</dbReference>
<dbReference type="PANTHER" id="PTHR43384:SF6">
    <property type="entry name" value="SEPTUM SITE-DETERMINING PROTEIN MIND HOMOLOG, CHLOROPLASTIC"/>
    <property type="match status" value="1"/>
</dbReference>
<protein>
    <submittedName>
        <fullName evidence="3">Mrp family chromosome partitioning ATPase</fullName>
    </submittedName>
</protein>